<reference evidence="2" key="1">
    <citation type="submission" date="2018-07" db="EMBL/GenBank/DDBJ databases">
        <authorList>
            <person name="Quirk P.G."/>
            <person name="Krulwich T.A."/>
        </authorList>
    </citation>
    <scope>NUCLEOTIDE SEQUENCE [LARGE SCALE GENOMIC DNA]</scope>
</reference>
<evidence type="ECO:0000313" key="1">
    <source>
        <dbReference type="EMBL" id="AXH66107.1"/>
    </source>
</evidence>
<proteinExistence type="predicted"/>
<dbReference type="GeneID" id="65115126"/>
<keyword evidence="2" id="KW-1185">Reference proteome</keyword>
<sequence>MSETYLEPAEARARYAAERGLSDLPPEIQAQVIPEFPEGTREYAEYAAKLREALADPKAVAEWVDSFDPVNPRDAGIGK</sequence>
<dbReference type="EMBL" id="MH576960">
    <property type="protein sequence ID" value="AXH66107.1"/>
    <property type="molecule type" value="Genomic_DNA"/>
</dbReference>
<protein>
    <submittedName>
        <fullName evidence="1">Uncharacterized protein</fullName>
    </submittedName>
</protein>
<dbReference type="Proteomes" id="UP000260273">
    <property type="component" value="Segment"/>
</dbReference>
<dbReference type="KEGG" id="vg:65115126"/>
<accession>A0A345M6I6</accession>
<gene>
    <name evidence="1" type="primary">68</name>
    <name evidence="1" type="ORF">SEA_PLEAKLEY_68</name>
</gene>
<evidence type="ECO:0000313" key="2">
    <source>
        <dbReference type="Proteomes" id="UP000260273"/>
    </source>
</evidence>
<dbReference type="RefSeq" id="YP_010097462.1">
    <property type="nucleotide sequence ID" value="NC_055758.1"/>
</dbReference>
<name>A0A345M6I6_9CAUD</name>
<organism evidence="1 2">
    <name type="scientific">Gordonia phage Pleakley</name>
    <dbReference type="NCBI Taxonomy" id="2283246"/>
    <lineage>
        <taxon>Viruses</taxon>
        <taxon>Duplodnaviria</taxon>
        <taxon>Heunggongvirae</taxon>
        <taxon>Uroviricota</taxon>
        <taxon>Caudoviricetes</taxon>
        <taxon>Zierdtviridae</taxon>
        <taxon>Emilbogenvirinae</taxon>
        <taxon>Pleakleyvirus</taxon>
        <taxon>Pleakleyvirus pleakley</taxon>
    </lineage>
</organism>